<keyword evidence="5" id="KW-0436">Ligase</keyword>
<dbReference type="SUPFAM" id="SSF53244">
    <property type="entry name" value="MurD-like peptide ligases, peptide-binding domain"/>
    <property type="match status" value="1"/>
</dbReference>
<dbReference type="GO" id="GO:0004326">
    <property type="term" value="F:tetrahydrofolylpolyglutamate synthase activity"/>
    <property type="evidence" value="ECO:0007669"/>
    <property type="project" value="UniProtKB-EC"/>
</dbReference>
<keyword evidence="6" id="KW-0479">Metal-binding</keyword>
<feature type="region of interest" description="Disordered" evidence="13">
    <location>
        <begin position="12"/>
        <end position="36"/>
    </location>
</feature>
<dbReference type="GO" id="GO:0005829">
    <property type="term" value="C:cytosol"/>
    <property type="evidence" value="ECO:0007669"/>
    <property type="project" value="TreeGrafter"/>
</dbReference>
<protein>
    <recommendedName>
        <fullName evidence="3">tetrahydrofolate synthase</fullName>
        <ecNumber evidence="3">6.3.2.17</ecNumber>
    </recommendedName>
    <alternativeName>
        <fullName evidence="11">Folylpoly-gamma-glutamate synthetase</fullName>
    </alternativeName>
    <alternativeName>
        <fullName evidence="10">Tetrahydrofolylpolyglutamate synthase</fullName>
    </alternativeName>
</protein>
<dbReference type="Gene3D" id="3.40.1190.10">
    <property type="entry name" value="Mur-like, catalytic domain"/>
    <property type="match status" value="1"/>
</dbReference>
<dbReference type="GO" id="GO:0005739">
    <property type="term" value="C:mitochondrion"/>
    <property type="evidence" value="ECO:0007669"/>
    <property type="project" value="TreeGrafter"/>
</dbReference>
<dbReference type="NCBIfam" id="TIGR01499">
    <property type="entry name" value="folC"/>
    <property type="match status" value="1"/>
</dbReference>
<keyword evidence="8" id="KW-0067">ATP-binding</keyword>
<organism evidence="14 15">
    <name type="scientific">Ramularia collo-cygni</name>
    <dbReference type="NCBI Taxonomy" id="112498"/>
    <lineage>
        <taxon>Eukaryota</taxon>
        <taxon>Fungi</taxon>
        <taxon>Dikarya</taxon>
        <taxon>Ascomycota</taxon>
        <taxon>Pezizomycotina</taxon>
        <taxon>Dothideomycetes</taxon>
        <taxon>Dothideomycetidae</taxon>
        <taxon>Mycosphaerellales</taxon>
        <taxon>Mycosphaerellaceae</taxon>
        <taxon>Ramularia</taxon>
    </lineage>
</organism>
<dbReference type="InterPro" id="IPR001645">
    <property type="entry name" value="Folylpolyglutamate_synth"/>
</dbReference>
<evidence type="ECO:0000256" key="3">
    <source>
        <dbReference type="ARBA" id="ARBA00013025"/>
    </source>
</evidence>
<dbReference type="OrthoDB" id="5212574at2759"/>
<proteinExistence type="inferred from homology"/>
<dbReference type="Proteomes" id="UP000225277">
    <property type="component" value="Unassembled WGS sequence"/>
</dbReference>
<name>A0A2D3V3Q1_9PEZI</name>
<dbReference type="PROSITE" id="PS01011">
    <property type="entry name" value="FOLYLPOLYGLU_SYNT_1"/>
    <property type="match status" value="1"/>
</dbReference>
<evidence type="ECO:0000256" key="10">
    <source>
        <dbReference type="ARBA" id="ARBA00030592"/>
    </source>
</evidence>
<evidence type="ECO:0000256" key="4">
    <source>
        <dbReference type="ARBA" id="ARBA00022563"/>
    </source>
</evidence>
<dbReference type="GeneID" id="35597195"/>
<comment type="pathway">
    <text evidence="1">Cofactor biosynthesis; tetrahydrofolylpolyglutamate biosynthesis.</text>
</comment>
<evidence type="ECO:0000256" key="7">
    <source>
        <dbReference type="ARBA" id="ARBA00022741"/>
    </source>
</evidence>
<reference evidence="14 15" key="1">
    <citation type="submission" date="2016-03" db="EMBL/GenBank/DDBJ databases">
        <authorList>
            <person name="Ploux O."/>
        </authorList>
    </citation>
    <scope>NUCLEOTIDE SEQUENCE [LARGE SCALE GENOMIC DNA]</scope>
    <source>
        <strain evidence="14 15">URUG2</strain>
    </source>
</reference>
<evidence type="ECO:0000256" key="13">
    <source>
        <dbReference type="SAM" id="MobiDB-lite"/>
    </source>
</evidence>
<evidence type="ECO:0000256" key="5">
    <source>
        <dbReference type="ARBA" id="ARBA00022598"/>
    </source>
</evidence>
<keyword evidence="4" id="KW-0554">One-carbon metabolism</keyword>
<evidence type="ECO:0000256" key="6">
    <source>
        <dbReference type="ARBA" id="ARBA00022723"/>
    </source>
</evidence>
<evidence type="ECO:0000313" key="15">
    <source>
        <dbReference type="Proteomes" id="UP000225277"/>
    </source>
</evidence>
<dbReference type="InterPro" id="IPR036615">
    <property type="entry name" value="Mur_ligase_C_dom_sf"/>
</dbReference>
<evidence type="ECO:0000256" key="11">
    <source>
        <dbReference type="ARBA" id="ARBA00030876"/>
    </source>
</evidence>
<accession>A0A2D3V3Q1</accession>
<dbReference type="PANTHER" id="PTHR11136:SF5">
    <property type="entry name" value="FOLYLPOLYGLUTAMATE SYNTHASE, MITOCHONDRIAL"/>
    <property type="match status" value="1"/>
</dbReference>
<dbReference type="Gene3D" id="3.90.190.20">
    <property type="entry name" value="Mur ligase, C-terminal domain"/>
    <property type="match status" value="1"/>
</dbReference>
<evidence type="ECO:0000256" key="2">
    <source>
        <dbReference type="ARBA" id="ARBA00008276"/>
    </source>
</evidence>
<evidence type="ECO:0000256" key="8">
    <source>
        <dbReference type="ARBA" id="ARBA00022840"/>
    </source>
</evidence>
<feature type="compositionally biased region" description="Polar residues" evidence="13">
    <location>
        <begin position="22"/>
        <end position="31"/>
    </location>
</feature>
<dbReference type="AlphaFoldDB" id="A0A2D3V3Q1"/>
<evidence type="ECO:0000256" key="12">
    <source>
        <dbReference type="ARBA" id="ARBA00047493"/>
    </source>
</evidence>
<dbReference type="SUPFAM" id="SSF53623">
    <property type="entry name" value="MurD-like peptide ligases, catalytic domain"/>
    <property type="match status" value="1"/>
</dbReference>
<dbReference type="GO" id="GO:0005524">
    <property type="term" value="F:ATP binding"/>
    <property type="evidence" value="ECO:0007669"/>
    <property type="project" value="UniProtKB-KW"/>
</dbReference>
<keyword evidence="9" id="KW-0460">Magnesium</keyword>
<dbReference type="EC" id="6.3.2.17" evidence="3"/>
<comment type="similarity">
    <text evidence="2">Belongs to the folylpolyglutamate synthase family.</text>
</comment>
<keyword evidence="7" id="KW-0547">Nucleotide-binding</keyword>
<dbReference type="GO" id="GO:0046872">
    <property type="term" value="F:metal ion binding"/>
    <property type="evidence" value="ECO:0007669"/>
    <property type="project" value="UniProtKB-KW"/>
</dbReference>
<dbReference type="InterPro" id="IPR018109">
    <property type="entry name" value="Folylpolyglutamate_synth_CS"/>
</dbReference>
<evidence type="ECO:0000256" key="9">
    <source>
        <dbReference type="ARBA" id="ARBA00022842"/>
    </source>
</evidence>
<dbReference type="PANTHER" id="PTHR11136">
    <property type="entry name" value="FOLYLPOLYGLUTAMATE SYNTHASE-RELATED"/>
    <property type="match status" value="1"/>
</dbReference>
<evidence type="ECO:0000313" key="14">
    <source>
        <dbReference type="EMBL" id="CZT16129.1"/>
    </source>
</evidence>
<dbReference type="GO" id="GO:0006730">
    <property type="term" value="P:one-carbon metabolic process"/>
    <property type="evidence" value="ECO:0007669"/>
    <property type="project" value="UniProtKB-KW"/>
</dbReference>
<gene>
    <name evidence="14" type="ORF">RCC_01970</name>
</gene>
<dbReference type="InterPro" id="IPR036565">
    <property type="entry name" value="Mur-like_cat_sf"/>
</dbReference>
<dbReference type="STRING" id="112498.A0A2D3V3Q1"/>
<keyword evidence="15" id="KW-1185">Reference proteome</keyword>
<dbReference type="EMBL" id="FJUY01000002">
    <property type="protein sequence ID" value="CZT16129.1"/>
    <property type="molecule type" value="Genomic_DNA"/>
</dbReference>
<dbReference type="RefSeq" id="XP_023623022.1">
    <property type="nucleotide sequence ID" value="XM_023767254.1"/>
</dbReference>
<dbReference type="UniPathway" id="UPA00850"/>
<comment type="catalytic activity">
    <reaction evidence="12">
        <text>(6S)-5,6,7,8-tetrahydrofolyl-(gamma-L-Glu)(n) + L-glutamate + ATP = (6S)-5,6,7,8-tetrahydrofolyl-(gamma-L-Glu)(n+1) + ADP + phosphate + H(+)</text>
        <dbReference type="Rhea" id="RHEA:10580"/>
        <dbReference type="Rhea" id="RHEA-COMP:14738"/>
        <dbReference type="Rhea" id="RHEA-COMP:14740"/>
        <dbReference type="ChEBI" id="CHEBI:15378"/>
        <dbReference type="ChEBI" id="CHEBI:29985"/>
        <dbReference type="ChEBI" id="CHEBI:30616"/>
        <dbReference type="ChEBI" id="CHEBI:43474"/>
        <dbReference type="ChEBI" id="CHEBI:141005"/>
        <dbReference type="ChEBI" id="CHEBI:456216"/>
        <dbReference type="EC" id="6.3.2.17"/>
    </reaction>
</comment>
<evidence type="ECO:0000256" key="1">
    <source>
        <dbReference type="ARBA" id="ARBA00005150"/>
    </source>
</evidence>
<sequence length="483" mass="53164">MERTYENALHVLASRRRGGRPPNTSSESDPSGTVGLRGTPSLIGMREWLDMLGHSADDLRALNIIHIAGTKGKGSTCAFTESILRSHGERTGKPSKTGLYSSPHLILPEERIRINSKPLERHLLAKYFFEVYDLLPQLASPYDPSKEVVERGPRYLQLWALLGLHVFIRERVDCTIFETHHGGEYDATNVAPRPVVTAITTLGMDHIDVLGPTIRNIAWHKSGIYKPGSVALSTIQSEEPAEVLTERAQAQGETVRFVDLDPRLPKNAPQIQPSVQKKNSSLAIAIAEASLEKTVNASSPSHLTSEDIEHGISRFSWPGRFHIVSGGSHTWFLDAAHNEMSVAIAADWFTEVGSEMAKQSTDISRTLIFSHINETRDAVGLLKSLAQSLKDSGVQVSDVIFSTYDEIETTGSGSPPKSPDSFCRVWEQYFPDSSMRNEPTILGAMTLAARLGRERGTQHTLVTGSQHLVGPALQVLKRWGLEV</sequence>